<organism evidence="1 2">
    <name type="scientific">Eumeta variegata</name>
    <name type="common">Bagworm moth</name>
    <name type="synonym">Eumeta japonica</name>
    <dbReference type="NCBI Taxonomy" id="151549"/>
    <lineage>
        <taxon>Eukaryota</taxon>
        <taxon>Metazoa</taxon>
        <taxon>Ecdysozoa</taxon>
        <taxon>Arthropoda</taxon>
        <taxon>Hexapoda</taxon>
        <taxon>Insecta</taxon>
        <taxon>Pterygota</taxon>
        <taxon>Neoptera</taxon>
        <taxon>Endopterygota</taxon>
        <taxon>Lepidoptera</taxon>
        <taxon>Glossata</taxon>
        <taxon>Ditrysia</taxon>
        <taxon>Tineoidea</taxon>
        <taxon>Psychidae</taxon>
        <taxon>Oiketicinae</taxon>
        <taxon>Eumeta</taxon>
    </lineage>
</organism>
<name>A0A4C1WVN6_EUMVA</name>
<sequence>MYDIWMRRRRLRSAQCSIPEAALAPNIFVKAHLPALPTTERYKVKVKLIDESVVFEKQLHRAWTKAVGNFGTMREHEGKIYAVELEFLFTKQTPNYEIIVRVLTTRGAMVVDLKKTNDIAKAGRVQASGGARCDRQMSKRWVLSDKTRVMGMYLEACAWTDYESTSGRPPIA</sequence>
<dbReference type="EMBL" id="BGZK01000641">
    <property type="protein sequence ID" value="GBP54177.1"/>
    <property type="molecule type" value="Genomic_DNA"/>
</dbReference>
<gene>
    <name evidence="1" type="ORF">EVAR_43202_1</name>
</gene>
<keyword evidence="2" id="KW-1185">Reference proteome</keyword>
<accession>A0A4C1WVN6</accession>
<reference evidence="1 2" key="1">
    <citation type="journal article" date="2019" name="Commun. Biol.">
        <title>The bagworm genome reveals a unique fibroin gene that provides high tensile strength.</title>
        <authorList>
            <person name="Kono N."/>
            <person name="Nakamura H."/>
            <person name="Ohtoshi R."/>
            <person name="Tomita M."/>
            <person name="Numata K."/>
            <person name="Arakawa K."/>
        </authorList>
    </citation>
    <scope>NUCLEOTIDE SEQUENCE [LARGE SCALE GENOMIC DNA]</scope>
</reference>
<comment type="caution">
    <text evidence="1">The sequence shown here is derived from an EMBL/GenBank/DDBJ whole genome shotgun (WGS) entry which is preliminary data.</text>
</comment>
<dbReference type="Proteomes" id="UP000299102">
    <property type="component" value="Unassembled WGS sequence"/>
</dbReference>
<proteinExistence type="predicted"/>
<evidence type="ECO:0000313" key="2">
    <source>
        <dbReference type="Proteomes" id="UP000299102"/>
    </source>
</evidence>
<dbReference type="AlphaFoldDB" id="A0A4C1WVN6"/>
<protein>
    <submittedName>
        <fullName evidence="1">Uncharacterized protein</fullName>
    </submittedName>
</protein>
<evidence type="ECO:0000313" key="1">
    <source>
        <dbReference type="EMBL" id="GBP54177.1"/>
    </source>
</evidence>